<name>A0A347ZT93_9CHLR</name>
<proteinExistence type="predicted"/>
<evidence type="ECO:0000313" key="6">
    <source>
        <dbReference type="Proteomes" id="UP000256388"/>
    </source>
</evidence>
<organism evidence="5 6">
    <name type="scientific">Pelolinea submarina</name>
    <dbReference type="NCBI Taxonomy" id="913107"/>
    <lineage>
        <taxon>Bacteria</taxon>
        <taxon>Bacillati</taxon>
        <taxon>Chloroflexota</taxon>
        <taxon>Anaerolineae</taxon>
        <taxon>Anaerolineales</taxon>
        <taxon>Anaerolineaceae</taxon>
        <taxon>Pelolinea</taxon>
    </lineage>
</organism>
<accession>A0A347ZT93</accession>
<dbReference type="InterPro" id="IPR050266">
    <property type="entry name" value="AB_hydrolase_sf"/>
</dbReference>
<gene>
    <name evidence="5" type="ORF">DFR64_0769</name>
</gene>
<dbReference type="PANTHER" id="PTHR43798:SF31">
    <property type="entry name" value="AB HYDROLASE SUPERFAMILY PROTEIN YCLE"/>
    <property type="match status" value="1"/>
</dbReference>
<dbReference type="InterPro" id="IPR012354">
    <property type="entry name" value="Esterase_lipase"/>
</dbReference>
<feature type="domain" description="Serine aminopeptidase S33" evidence="4">
    <location>
        <begin position="27"/>
        <end position="230"/>
    </location>
</feature>
<protein>
    <submittedName>
        <fullName evidence="5">Carboxylesterase</fullName>
    </submittedName>
</protein>
<feature type="active site" description="Charge relay system" evidence="2">
    <location>
        <position position="227"/>
    </location>
</feature>
<dbReference type="InterPro" id="IPR022742">
    <property type="entry name" value="Hydrolase_4"/>
</dbReference>
<dbReference type="EMBL" id="QUMS01000001">
    <property type="protein sequence ID" value="REG10901.1"/>
    <property type="molecule type" value="Genomic_DNA"/>
</dbReference>
<keyword evidence="6" id="KW-1185">Reference proteome</keyword>
<evidence type="ECO:0000259" key="4">
    <source>
        <dbReference type="Pfam" id="PF12146"/>
    </source>
</evidence>
<dbReference type="PIRSF" id="PIRSF017388">
    <property type="entry name" value="Esterase_lipase"/>
    <property type="match status" value="1"/>
</dbReference>
<evidence type="ECO:0000313" key="5">
    <source>
        <dbReference type="EMBL" id="REG10901.1"/>
    </source>
</evidence>
<dbReference type="PANTHER" id="PTHR43798">
    <property type="entry name" value="MONOACYLGLYCEROL LIPASE"/>
    <property type="match status" value="1"/>
</dbReference>
<sequence>MKKKMPVFQNPELDGKTFYWPGNSSGILLLHGFTATTTEVRLLANEFRRLGFTISAPLLPGHGTTPQDLNTRKYKDWLTCVEGAYAELKKTCTRVVVGGESMGAVLSLYLAEHHPEISALLLYSPAIRVESLKLSPVIKTFVPIIEKANNDPEDKTWQGYTVYPMKAANEFRKLQKLVIHQLEAIHQPALILQGLKDKTIDKQSGSMILKSIHSEYKSLQCLSDSGHVMLLGSELQLITHTSVQFLKSLDIL</sequence>
<dbReference type="Gene3D" id="3.40.50.1820">
    <property type="entry name" value="alpha/beta hydrolase"/>
    <property type="match status" value="1"/>
</dbReference>
<dbReference type="GO" id="GO:0052689">
    <property type="term" value="F:carboxylic ester hydrolase activity"/>
    <property type="evidence" value="ECO:0007669"/>
    <property type="project" value="InterPro"/>
</dbReference>
<keyword evidence="1" id="KW-0378">Hydrolase</keyword>
<feature type="binding site" evidence="3">
    <location>
        <position position="33"/>
    </location>
    <ligand>
        <name>substrate</name>
    </ligand>
</feature>
<evidence type="ECO:0000256" key="1">
    <source>
        <dbReference type="ARBA" id="ARBA00022801"/>
    </source>
</evidence>
<comment type="caution">
    <text evidence="5">The sequence shown here is derived from an EMBL/GenBank/DDBJ whole genome shotgun (WGS) entry which is preliminary data.</text>
</comment>
<feature type="active site" description="Nucleophile" evidence="2">
    <location>
        <position position="101"/>
    </location>
</feature>
<dbReference type="AlphaFoldDB" id="A0A347ZT93"/>
<dbReference type="Pfam" id="PF12146">
    <property type="entry name" value="Hydrolase_4"/>
    <property type="match status" value="1"/>
</dbReference>
<reference evidence="5 6" key="1">
    <citation type="submission" date="2018-08" db="EMBL/GenBank/DDBJ databases">
        <title>Genomic Encyclopedia of Type Strains, Phase IV (KMG-IV): sequencing the most valuable type-strain genomes for metagenomic binning, comparative biology and taxonomic classification.</title>
        <authorList>
            <person name="Goeker M."/>
        </authorList>
    </citation>
    <scope>NUCLEOTIDE SEQUENCE [LARGE SCALE GENOMIC DNA]</scope>
    <source>
        <strain evidence="5 6">DSM 23923</strain>
    </source>
</reference>
<dbReference type="Proteomes" id="UP000256388">
    <property type="component" value="Unassembled WGS sequence"/>
</dbReference>
<dbReference type="SUPFAM" id="SSF53474">
    <property type="entry name" value="alpha/beta-Hydrolases"/>
    <property type="match status" value="1"/>
</dbReference>
<dbReference type="OrthoDB" id="9786110at2"/>
<evidence type="ECO:0000256" key="2">
    <source>
        <dbReference type="PIRSR" id="PIRSR017388-1"/>
    </source>
</evidence>
<dbReference type="RefSeq" id="WP_116224052.1">
    <property type="nucleotide sequence ID" value="NZ_AP018437.1"/>
</dbReference>
<dbReference type="GO" id="GO:0016020">
    <property type="term" value="C:membrane"/>
    <property type="evidence" value="ECO:0007669"/>
    <property type="project" value="TreeGrafter"/>
</dbReference>
<dbReference type="InterPro" id="IPR029058">
    <property type="entry name" value="AB_hydrolase_fold"/>
</dbReference>
<feature type="active site" description="Charge relay system" evidence="2">
    <location>
        <position position="197"/>
    </location>
</feature>
<evidence type="ECO:0000256" key="3">
    <source>
        <dbReference type="PIRSR" id="PIRSR017388-2"/>
    </source>
</evidence>
<feature type="binding site" evidence="3">
    <location>
        <position position="102"/>
    </location>
    <ligand>
        <name>substrate</name>
    </ligand>
</feature>